<dbReference type="EMBL" id="JBBJCI010000034">
    <property type="protein sequence ID" value="KAK7253845.1"/>
    <property type="molecule type" value="Genomic_DNA"/>
</dbReference>
<name>A0ABR1GCU5_AURAN</name>
<keyword evidence="3" id="KW-1185">Reference proteome</keyword>
<dbReference type="Proteomes" id="UP001363151">
    <property type="component" value="Unassembled WGS sequence"/>
</dbReference>
<proteinExistence type="predicted"/>
<feature type="region of interest" description="Disordered" evidence="1">
    <location>
        <begin position="1"/>
        <end position="23"/>
    </location>
</feature>
<protein>
    <submittedName>
        <fullName evidence="2">Glucose transporter</fullName>
    </submittedName>
</protein>
<accession>A0ABR1GCU5</accession>
<evidence type="ECO:0000313" key="2">
    <source>
        <dbReference type="EMBL" id="KAK7253845.1"/>
    </source>
</evidence>
<evidence type="ECO:0000313" key="3">
    <source>
        <dbReference type="Proteomes" id="UP001363151"/>
    </source>
</evidence>
<organism evidence="2 3">
    <name type="scientific">Aureococcus anophagefferens</name>
    <name type="common">Harmful bloom alga</name>
    <dbReference type="NCBI Taxonomy" id="44056"/>
    <lineage>
        <taxon>Eukaryota</taxon>
        <taxon>Sar</taxon>
        <taxon>Stramenopiles</taxon>
        <taxon>Ochrophyta</taxon>
        <taxon>Pelagophyceae</taxon>
        <taxon>Pelagomonadales</taxon>
        <taxon>Pelagomonadaceae</taxon>
        <taxon>Aureococcus</taxon>
    </lineage>
</organism>
<evidence type="ECO:0000256" key="1">
    <source>
        <dbReference type="SAM" id="MobiDB-lite"/>
    </source>
</evidence>
<reference evidence="2 3" key="1">
    <citation type="submission" date="2024-03" db="EMBL/GenBank/DDBJ databases">
        <title>Aureococcus anophagefferens CCMP1851 and Kratosvirus quantuckense: Draft genome of a second virus-susceptible host strain in the model system.</title>
        <authorList>
            <person name="Chase E."/>
            <person name="Truchon A.R."/>
            <person name="Schepens W."/>
            <person name="Wilhelm S.W."/>
        </authorList>
    </citation>
    <scope>NUCLEOTIDE SEQUENCE [LARGE SCALE GENOMIC DNA]</scope>
    <source>
        <strain evidence="2 3">CCMP1851</strain>
    </source>
</reference>
<keyword evidence="2" id="KW-0762">Sugar transport</keyword>
<sequence>MLSFSLGPGPLHDGLRQRGVPTRNRAKSSALSCFLNRITSACVALSFLPLSQAGRVRGLLSYAPSPRLHGLYAATLPDTLGKSPEQIGAQAGGGARAPLRGYEVAERDVCADDRDRARAFF</sequence>
<comment type="caution">
    <text evidence="2">The sequence shown here is derived from an EMBL/GenBank/DDBJ whole genome shotgun (WGS) entry which is preliminary data.</text>
</comment>
<gene>
    <name evidence="2" type="ORF">SO694_0000276</name>
</gene>
<keyword evidence="2" id="KW-0813">Transport</keyword>